<dbReference type="AlphaFoldDB" id="A0A3M7FZT6"/>
<evidence type="ECO:0000313" key="3">
    <source>
        <dbReference type="Proteomes" id="UP000269539"/>
    </source>
</evidence>
<dbReference type="EMBL" id="QWIO01000518">
    <property type="protein sequence ID" value="RMY94360.1"/>
    <property type="molecule type" value="Genomic_DNA"/>
</dbReference>
<evidence type="ECO:0000313" key="2">
    <source>
        <dbReference type="EMBL" id="RMY94360.1"/>
    </source>
</evidence>
<dbReference type="Proteomes" id="UP000269539">
    <property type="component" value="Unassembled WGS sequence"/>
</dbReference>
<feature type="region of interest" description="Disordered" evidence="1">
    <location>
        <begin position="142"/>
        <end position="180"/>
    </location>
</feature>
<evidence type="ECO:0000256" key="1">
    <source>
        <dbReference type="SAM" id="MobiDB-lite"/>
    </source>
</evidence>
<gene>
    <name evidence="2" type="ORF">D0864_05547</name>
</gene>
<proteinExistence type="predicted"/>
<reference evidence="2 3" key="1">
    <citation type="journal article" date="2018" name="BMC Genomics">
        <title>Genomic evidence for intraspecific hybridization in a clonal and extremely halotolerant yeast.</title>
        <authorList>
            <person name="Gostincar C."/>
            <person name="Stajich J.E."/>
            <person name="Zupancic J."/>
            <person name="Zalar P."/>
            <person name="Gunde-Cimerman N."/>
        </authorList>
    </citation>
    <scope>NUCLEOTIDE SEQUENCE [LARGE SCALE GENOMIC DNA]</scope>
    <source>
        <strain evidence="2 3">EXF-10513</strain>
    </source>
</reference>
<sequence length="180" mass="19912">MRVTHGLNAMRTLELAPLVYCDERRPTCLRCKTAGRGRCVYPRSEEAGVTTLREQLLHYQLDCRTRDLRVILYLLRVLRHAGDEEATAALARLRLSTEVSRLIAAVRGGNTADLTSHLGDPFSSCDLGSFAALSQIPFFHRHAPPDAMQQSPPVPTSSAELDYEGPEDSENSGESARFLS</sequence>
<feature type="compositionally biased region" description="Polar residues" evidence="1">
    <location>
        <begin position="148"/>
        <end position="159"/>
    </location>
</feature>
<name>A0A3M7FZT6_HORWE</name>
<comment type="caution">
    <text evidence="2">The sequence shown here is derived from an EMBL/GenBank/DDBJ whole genome shotgun (WGS) entry which is preliminary data.</text>
</comment>
<evidence type="ECO:0008006" key="4">
    <source>
        <dbReference type="Google" id="ProtNLM"/>
    </source>
</evidence>
<protein>
    <recommendedName>
        <fullName evidence="4">Zn(2)-C6 fungal-type domain-containing protein</fullName>
    </recommendedName>
</protein>
<accession>A0A3M7FZT6</accession>
<organism evidence="2 3">
    <name type="scientific">Hortaea werneckii</name>
    <name type="common">Black yeast</name>
    <name type="synonym">Cladosporium werneckii</name>
    <dbReference type="NCBI Taxonomy" id="91943"/>
    <lineage>
        <taxon>Eukaryota</taxon>
        <taxon>Fungi</taxon>
        <taxon>Dikarya</taxon>
        <taxon>Ascomycota</taxon>
        <taxon>Pezizomycotina</taxon>
        <taxon>Dothideomycetes</taxon>
        <taxon>Dothideomycetidae</taxon>
        <taxon>Mycosphaerellales</taxon>
        <taxon>Teratosphaeriaceae</taxon>
        <taxon>Hortaea</taxon>
    </lineage>
</organism>
<feature type="compositionally biased region" description="Acidic residues" evidence="1">
    <location>
        <begin position="161"/>
        <end position="171"/>
    </location>
</feature>